<dbReference type="EMBL" id="JADBEL010000050">
    <property type="protein sequence ID" value="MBE1557092.1"/>
    <property type="molecule type" value="Genomic_DNA"/>
</dbReference>
<name>A0A927MPV9_9BACL</name>
<evidence type="ECO:0000313" key="2">
    <source>
        <dbReference type="Proteomes" id="UP000658225"/>
    </source>
</evidence>
<dbReference type="Proteomes" id="UP000658225">
    <property type="component" value="Unassembled WGS sequence"/>
</dbReference>
<dbReference type="RefSeq" id="WP_192600678.1">
    <property type="nucleotide sequence ID" value="NZ_JADBEL010000050.1"/>
</dbReference>
<keyword evidence="2" id="KW-1185">Reference proteome</keyword>
<reference evidence="1" key="1">
    <citation type="submission" date="2020-10" db="EMBL/GenBank/DDBJ databases">
        <title>Genomic Encyclopedia of Type Strains, Phase IV (KMG-IV): sequencing the most valuable type-strain genomes for metagenomic binning, comparative biology and taxonomic classification.</title>
        <authorList>
            <person name="Goeker M."/>
        </authorList>
    </citation>
    <scope>NUCLEOTIDE SEQUENCE</scope>
    <source>
        <strain evidence="1">DSM 13886</strain>
    </source>
</reference>
<comment type="caution">
    <text evidence="1">The sequence shown here is derived from an EMBL/GenBank/DDBJ whole genome shotgun (WGS) entry which is preliminary data.</text>
</comment>
<proteinExistence type="predicted"/>
<organism evidence="1 2">
    <name type="scientific">Sporosarcina limicola</name>
    <dbReference type="NCBI Taxonomy" id="34101"/>
    <lineage>
        <taxon>Bacteria</taxon>
        <taxon>Bacillati</taxon>
        <taxon>Bacillota</taxon>
        <taxon>Bacilli</taxon>
        <taxon>Bacillales</taxon>
        <taxon>Caryophanaceae</taxon>
        <taxon>Sporosarcina</taxon>
    </lineage>
</organism>
<dbReference type="AlphaFoldDB" id="A0A927MPV9"/>
<sequence length="253" mass="30470">MIKRNKHIKNIKIYNKKHISFKELKRTPFFSYFDKQSEYRLPLFEALINIVRDFNPYDQTAFVEFEELTESHFEFAEINSSKDIPVDIKYEIIKQLYCIYQKREFLEFRGNFVEYTMVYLEKSNESKIYHEPLFYHKRKKLFKREFPGCNCLIDIVKLHNTTKSISLIECKADLDVRIKRMNNKGDKFKNKLSLMNALENVLNEYSNFNQEKISVSKSLASIKAPIRRLPGEYKNFVYINLFDQFRLKKKNVS</sequence>
<protein>
    <submittedName>
        <fullName evidence="1">Uncharacterized protein</fullName>
    </submittedName>
</protein>
<gene>
    <name evidence="1" type="ORF">H4683_004224</name>
</gene>
<evidence type="ECO:0000313" key="1">
    <source>
        <dbReference type="EMBL" id="MBE1557092.1"/>
    </source>
</evidence>
<accession>A0A927MPV9</accession>